<dbReference type="PROSITE" id="PS50234">
    <property type="entry name" value="VWFA"/>
    <property type="match status" value="1"/>
</dbReference>
<dbReference type="InterPro" id="IPR051266">
    <property type="entry name" value="CLCR"/>
</dbReference>
<dbReference type="Pfam" id="PF00092">
    <property type="entry name" value="VWA"/>
    <property type="match status" value="1"/>
</dbReference>
<dbReference type="SUPFAM" id="SSF53300">
    <property type="entry name" value="vWA-like"/>
    <property type="match status" value="1"/>
</dbReference>
<accession>A0A2H5XD38</accession>
<evidence type="ECO:0000313" key="4">
    <source>
        <dbReference type="Proteomes" id="UP000236173"/>
    </source>
</evidence>
<dbReference type="Gene3D" id="3.40.50.410">
    <property type="entry name" value="von Willebrand factor, type A domain"/>
    <property type="match status" value="1"/>
</dbReference>
<dbReference type="InterPro" id="IPR036465">
    <property type="entry name" value="vWFA_dom_sf"/>
</dbReference>
<evidence type="ECO:0000259" key="2">
    <source>
        <dbReference type="PROSITE" id="PS50234"/>
    </source>
</evidence>
<evidence type="ECO:0000313" key="3">
    <source>
        <dbReference type="EMBL" id="GBC99085.1"/>
    </source>
</evidence>
<organism evidence="3 4">
    <name type="scientific">Candidatus Fervidibacter japonicus</name>
    <dbReference type="NCBI Taxonomy" id="2035412"/>
    <lineage>
        <taxon>Bacteria</taxon>
        <taxon>Candidatus Fervidibacterota</taxon>
        <taxon>Candidatus Fervidibacter</taxon>
    </lineage>
</organism>
<dbReference type="PANTHER" id="PTHR10579:SF43">
    <property type="entry name" value="ZINC FINGER (C3HC4-TYPE RING FINGER) FAMILY PROTEIN"/>
    <property type="match status" value="1"/>
</dbReference>
<dbReference type="PANTHER" id="PTHR10579">
    <property type="entry name" value="CALCIUM-ACTIVATED CHLORIDE CHANNEL REGULATOR"/>
    <property type="match status" value="1"/>
</dbReference>
<dbReference type="SMART" id="SM00327">
    <property type="entry name" value="VWA"/>
    <property type="match status" value="1"/>
</dbReference>
<sequence length="421" mass="46382">MADEVKLITTLARPKMLANAAPQLQYVLLEVVPVGEGLPQAAPLNLCFVLDRSGSMAGEKIENLRQAVQLVIDQLDFNDIVSIVIFDDRAEVLVPATPVSDKAALKAKVSGITDRGGTEMSKGMQLGLQELRKHLTPDRVSRMVLLTDGQTYGDEDECQKLAHQLKEMGVPLYAFGLGEDWNEDLLDALANATKSLGGFSEFIERPEQILPHFQFAVRSAKRVVARNAFLTLKLAQGVAPRQVWRVFPLIANLGYQPLSDRDVQVLLGDLERDAGQAILVELSVATKPKGTFRIAQAEVTYDLPHENRFGEKVRADIVVEFTEDPQAAQPVNARVMNLVEKATAFKLQTRALEAAKAGDIGTATRLLRQSATRLLNIGETELAKVAEQEAARLEQGQQMTSAGTKRLRYETQRLTRPLPKQ</sequence>
<dbReference type="EMBL" id="BEHT01000020">
    <property type="protein sequence ID" value="GBC99085.1"/>
    <property type="molecule type" value="Genomic_DNA"/>
</dbReference>
<name>A0A2H5XD38_9BACT</name>
<gene>
    <name evidence="3" type="ORF">HRbin17_01606</name>
</gene>
<reference evidence="4" key="1">
    <citation type="submission" date="2017-09" db="EMBL/GenBank/DDBJ databases">
        <title>Metaegenomics of thermophilic ammonia-oxidizing enrichment culture.</title>
        <authorList>
            <person name="Kato S."/>
            <person name="Suzuki K."/>
        </authorList>
    </citation>
    <scope>NUCLEOTIDE SEQUENCE [LARGE SCALE GENOMIC DNA]</scope>
</reference>
<dbReference type="Proteomes" id="UP000236173">
    <property type="component" value="Unassembled WGS sequence"/>
</dbReference>
<dbReference type="AlphaFoldDB" id="A0A2H5XD38"/>
<proteinExistence type="predicted"/>
<feature type="region of interest" description="Disordered" evidence="1">
    <location>
        <begin position="394"/>
        <end position="421"/>
    </location>
</feature>
<dbReference type="InterPro" id="IPR002035">
    <property type="entry name" value="VWF_A"/>
</dbReference>
<evidence type="ECO:0000256" key="1">
    <source>
        <dbReference type="SAM" id="MobiDB-lite"/>
    </source>
</evidence>
<protein>
    <recommendedName>
        <fullName evidence="2">VWFA domain-containing protein</fullName>
    </recommendedName>
</protein>
<comment type="caution">
    <text evidence="3">The sequence shown here is derived from an EMBL/GenBank/DDBJ whole genome shotgun (WGS) entry which is preliminary data.</text>
</comment>
<feature type="domain" description="VWFA" evidence="2">
    <location>
        <begin position="45"/>
        <end position="234"/>
    </location>
</feature>